<dbReference type="SUPFAM" id="SSF101498">
    <property type="entry name" value="Anti-sigma factor FlgM"/>
    <property type="match status" value="1"/>
</dbReference>
<keyword evidence="4" id="KW-1005">Bacterial flagellum biogenesis</keyword>
<dbReference type="InterPro" id="IPR007412">
    <property type="entry name" value="FlgM"/>
</dbReference>
<evidence type="ECO:0000313" key="12">
    <source>
        <dbReference type="Proteomes" id="UP001595758"/>
    </source>
</evidence>
<comment type="similarity">
    <text evidence="1">Belongs to the FlgM family.</text>
</comment>
<dbReference type="Proteomes" id="UP001595758">
    <property type="component" value="Unassembled WGS sequence"/>
</dbReference>
<comment type="function">
    <text evidence="7">Responsible for the coupling of flagellin expression to flagellar assembly by preventing expression of the flagellin genes when a component of the middle class of proteins is defective. It negatively regulates flagellar genes by inhibiting the activity of FliA by directly binding to FliA.</text>
</comment>
<keyword evidence="3" id="KW-0678">Repressor</keyword>
<keyword evidence="11" id="KW-0969">Cilium</keyword>
<evidence type="ECO:0000256" key="6">
    <source>
        <dbReference type="ARBA" id="ARBA00023163"/>
    </source>
</evidence>
<keyword evidence="11" id="KW-0282">Flagellum</keyword>
<dbReference type="InterPro" id="IPR035890">
    <property type="entry name" value="Anti-sigma-28_factor_FlgM_sf"/>
</dbReference>
<evidence type="ECO:0000256" key="7">
    <source>
        <dbReference type="ARBA" id="ARBA00024739"/>
    </source>
</evidence>
<sequence length="152" mass="17203">MVQKNNFLKKKYVTLLFKYVKNKFRLKNNRNHLKILSREPIIEMGVLEETVMVNSINNDAGNFKRVDVADNSSVAPRPQPAVKRESYLPETSNVSLSNASKEISALKELVSNAPDVDANRVDDLKKEIESGHYQIDSKAIASRMITDLIKVD</sequence>
<feature type="domain" description="Anti-sigma-28 factor FlgM C-terminal" evidence="10">
    <location>
        <begin position="94"/>
        <end position="145"/>
    </location>
</feature>
<reference evidence="12" key="1">
    <citation type="journal article" date="2019" name="Int. J. Syst. Evol. Microbiol.">
        <title>The Global Catalogue of Microorganisms (GCM) 10K type strain sequencing project: providing services to taxonomists for standard genome sequencing and annotation.</title>
        <authorList>
            <consortium name="The Broad Institute Genomics Platform"/>
            <consortium name="The Broad Institute Genome Sequencing Center for Infectious Disease"/>
            <person name="Wu L."/>
            <person name="Ma J."/>
        </authorList>
    </citation>
    <scope>NUCLEOTIDE SEQUENCE [LARGE SCALE GENOMIC DNA]</scope>
    <source>
        <strain evidence="12">CCUG 59858</strain>
    </source>
</reference>
<dbReference type="NCBIfam" id="TIGR03824">
    <property type="entry name" value="FlgM_jcvi"/>
    <property type="match status" value="1"/>
</dbReference>
<feature type="region of interest" description="Disordered" evidence="9">
    <location>
        <begin position="70"/>
        <end position="89"/>
    </location>
</feature>
<organism evidence="11 12">
    <name type="scientific">Legionella dresdenensis</name>
    <dbReference type="NCBI Taxonomy" id="450200"/>
    <lineage>
        <taxon>Bacteria</taxon>
        <taxon>Pseudomonadati</taxon>
        <taxon>Pseudomonadota</taxon>
        <taxon>Gammaproteobacteria</taxon>
        <taxon>Legionellales</taxon>
        <taxon>Legionellaceae</taxon>
        <taxon>Legionella</taxon>
    </lineage>
</organism>
<keyword evidence="11" id="KW-0966">Cell projection</keyword>
<name>A0ABV8CBY3_9GAMM</name>
<evidence type="ECO:0000256" key="8">
    <source>
        <dbReference type="ARBA" id="ARBA00030117"/>
    </source>
</evidence>
<evidence type="ECO:0000313" key="11">
    <source>
        <dbReference type="EMBL" id="MFC3907804.1"/>
    </source>
</evidence>
<keyword evidence="6" id="KW-0804">Transcription</keyword>
<evidence type="ECO:0000256" key="2">
    <source>
        <dbReference type="ARBA" id="ARBA00017823"/>
    </source>
</evidence>
<dbReference type="EMBL" id="JBHSAB010000001">
    <property type="protein sequence ID" value="MFC3907804.1"/>
    <property type="molecule type" value="Genomic_DNA"/>
</dbReference>
<evidence type="ECO:0000256" key="5">
    <source>
        <dbReference type="ARBA" id="ARBA00023015"/>
    </source>
</evidence>
<accession>A0ABV8CBY3</accession>
<evidence type="ECO:0000259" key="10">
    <source>
        <dbReference type="Pfam" id="PF04316"/>
    </source>
</evidence>
<keyword evidence="12" id="KW-1185">Reference proteome</keyword>
<evidence type="ECO:0000256" key="1">
    <source>
        <dbReference type="ARBA" id="ARBA00005322"/>
    </source>
</evidence>
<protein>
    <recommendedName>
        <fullName evidence="2">Negative regulator of flagellin synthesis</fullName>
    </recommendedName>
    <alternativeName>
        <fullName evidence="8">Anti-sigma-28 factor</fullName>
    </alternativeName>
</protein>
<gene>
    <name evidence="11" type="primary">flgM</name>
    <name evidence="11" type="ORF">ACFORL_01745</name>
</gene>
<evidence type="ECO:0000256" key="4">
    <source>
        <dbReference type="ARBA" id="ARBA00022795"/>
    </source>
</evidence>
<dbReference type="RefSeq" id="WP_382340497.1">
    <property type="nucleotide sequence ID" value="NZ_JBHSAB010000001.1"/>
</dbReference>
<evidence type="ECO:0000256" key="9">
    <source>
        <dbReference type="SAM" id="MobiDB-lite"/>
    </source>
</evidence>
<proteinExistence type="inferred from homology"/>
<dbReference type="Pfam" id="PF04316">
    <property type="entry name" value="FlgM"/>
    <property type="match status" value="1"/>
</dbReference>
<comment type="caution">
    <text evidence="11">The sequence shown here is derived from an EMBL/GenBank/DDBJ whole genome shotgun (WGS) entry which is preliminary data.</text>
</comment>
<keyword evidence="5" id="KW-0805">Transcription regulation</keyword>
<evidence type="ECO:0000256" key="3">
    <source>
        <dbReference type="ARBA" id="ARBA00022491"/>
    </source>
</evidence>
<dbReference type="InterPro" id="IPR031316">
    <property type="entry name" value="FlgM_C"/>
</dbReference>